<evidence type="ECO:0000313" key="5">
    <source>
        <dbReference type="Proteomes" id="UP000256645"/>
    </source>
</evidence>
<dbReference type="OrthoDB" id="405906at2759"/>
<feature type="transmembrane region" description="Helical" evidence="2">
    <location>
        <begin position="33"/>
        <end position="57"/>
    </location>
</feature>
<gene>
    <name evidence="4" type="ORF">BP6252_01888</name>
</gene>
<dbReference type="EMBL" id="PDLM01000002">
    <property type="protein sequence ID" value="RDW84298.1"/>
    <property type="molecule type" value="Genomic_DNA"/>
</dbReference>
<keyword evidence="2" id="KW-1133">Transmembrane helix</keyword>
<keyword evidence="2" id="KW-0812">Transmembrane</keyword>
<keyword evidence="5" id="KW-1185">Reference proteome</keyword>
<feature type="compositionally biased region" description="Polar residues" evidence="1">
    <location>
        <begin position="345"/>
        <end position="372"/>
    </location>
</feature>
<feature type="transmembrane region" description="Helical" evidence="2">
    <location>
        <begin position="216"/>
        <end position="236"/>
    </location>
</feature>
<accession>A0A3D8SEW5</accession>
<evidence type="ECO:0000256" key="1">
    <source>
        <dbReference type="SAM" id="MobiDB-lite"/>
    </source>
</evidence>
<feature type="region of interest" description="Disordered" evidence="1">
    <location>
        <begin position="319"/>
        <end position="408"/>
    </location>
</feature>
<organism evidence="4 5">
    <name type="scientific">Coleophoma cylindrospora</name>
    <dbReference type="NCBI Taxonomy" id="1849047"/>
    <lineage>
        <taxon>Eukaryota</taxon>
        <taxon>Fungi</taxon>
        <taxon>Dikarya</taxon>
        <taxon>Ascomycota</taxon>
        <taxon>Pezizomycotina</taxon>
        <taxon>Leotiomycetes</taxon>
        <taxon>Helotiales</taxon>
        <taxon>Dermateaceae</taxon>
        <taxon>Coleophoma</taxon>
    </lineage>
</organism>
<evidence type="ECO:0000313" key="4">
    <source>
        <dbReference type="EMBL" id="RDW84298.1"/>
    </source>
</evidence>
<dbReference type="PANTHER" id="PTHR37013">
    <property type="entry name" value="INTEGRAL MEMBRANE PROTEIN (AFU_ORTHOLOGUE AFUA_1G05950)-RELATED"/>
    <property type="match status" value="1"/>
</dbReference>
<dbReference type="InterPro" id="IPR056120">
    <property type="entry name" value="DUF7703"/>
</dbReference>
<dbReference type="Proteomes" id="UP000256645">
    <property type="component" value="Unassembled WGS sequence"/>
</dbReference>
<feature type="transmembrane region" description="Helical" evidence="2">
    <location>
        <begin position="64"/>
        <end position="86"/>
    </location>
</feature>
<proteinExistence type="predicted"/>
<comment type="caution">
    <text evidence="4">The sequence shown here is derived from an EMBL/GenBank/DDBJ whole genome shotgun (WGS) entry which is preliminary data.</text>
</comment>
<feature type="transmembrane region" description="Helical" evidence="2">
    <location>
        <begin position="180"/>
        <end position="204"/>
    </location>
</feature>
<reference evidence="4 5" key="1">
    <citation type="journal article" date="2018" name="IMA Fungus">
        <title>IMA Genome-F 9: Draft genome sequence of Annulohypoxylon stygium, Aspergillus mulundensis, Berkeleyomyces basicola (syn. Thielaviopsis basicola), Ceratocystis smalleyi, two Cercospora beticola strains, Coleophoma cylindrospora, Fusarium fracticaudum, Phialophora cf. hyalina, and Morchella septimelata.</title>
        <authorList>
            <person name="Wingfield B.D."/>
            <person name="Bills G.F."/>
            <person name="Dong Y."/>
            <person name="Huang W."/>
            <person name="Nel W.J."/>
            <person name="Swalarsk-Parry B.S."/>
            <person name="Vaghefi N."/>
            <person name="Wilken P.M."/>
            <person name="An Z."/>
            <person name="de Beer Z.W."/>
            <person name="De Vos L."/>
            <person name="Chen L."/>
            <person name="Duong T.A."/>
            <person name="Gao Y."/>
            <person name="Hammerbacher A."/>
            <person name="Kikkert J.R."/>
            <person name="Li Y."/>
            <person name="Li H."/>
            <person name="Li K."/>
            <person name="Li Q."/>
            <person name="Liu X."/>
            <person name="Ma X."/>
            <person name="Naidoo K."/>
            <person name="Pethybridge S.J."/>
            <person name="Sun J."/>
            <person name="Steenkamp E.T."/>
            <person name="van der Nest M.A."/>
            <person name="van Wyk S."/>
            <person name="Wingfield M.J."/>
            <person name="Xiong C."/>
            <person name="Yue Q."/>
            <person name="Zhang X."/>
        </authorList>
    </citation>
    <scope>NUCLEOTIDE SEQUENCE [LARGE SCALE GENOMIC DNA]</scope>
    <source>
        <strain evidence="4 5">BP6252</strain>
    </source>
</reference>
<feature type="transmembrane region" description="Helical" evidence="2">
    <location>
        <begin position="136"/>
        <end position="160"/>
    </location>
</feature>
<feature type="domain" description="DUF7703" evidence="3">
    <location>
        <begin position="34"/>
        <end position="267"/>
    </location>
</feature>
<dbReference type="STRING" id="1849047.A0A3D8SEW5"/>
<protein>
    <recommendedName>
        <fullName evidence="3">DUF7703 domain-containing protein</fullName>
    </recommendedName>
</protein>
<dbReference type="AlphaFoldDB" id="A0A3D8SEW5"/>
<keyword evidence="2" id="KW-0472">Membrane</keyword>
<evidence type="ECO:0000259" key="3">
    <source>
        <dbReference type="Pfam" id="PF24802"/>
    </source>
</evidence>
<sequence>MSHTVNITVPYVALADFDWSFTRTGPLPWNQTVWSLLAVFTALPIWMTIELAVWIFYTFKRYSGLYFWSLLVCTFGTSIRAVGFILKDCVPECNWVISTTIAEVGWASMVTGFSLVLYSRLHLIPSLRTSRFTLRIILAIIITDALILHIPTIVFQYGISNSNPVIHDKFMPFMVPMEKIQVLGFSVQETAISAIYIYATVNLLRGSFNQKIRRTTIFLIIIQVVVILVDVVVIALDYCEYYTLKAVVHSFIYALKLQLEFVILNQFRHVIAKGGLAPRGLDALELNKDDSNSPTPLSDPSTPKTGLWASSNALSCEKTTAASEGHRTNSQSSTQYNSDDDISRVSPNSAQPYMTTESPLSATPISARSSATLREESGRTALKPAPARQPSEKANALDLERQYLGTWQ</sequence>
<name>A0A3D8SEW5_9HELO</name>
<feature type="compositionally biased region" description="Polar residues" evidence="1">
    <location>
        <begin position="319"/>
        <end position="337"/>
    </location>
</feature>
<dbReference type="Pfam" id="PF24802">
    <property type="entry name" value="DUF7703"/>
    <property type="match status" value="1"/>
</dbReference>
<evidence type="ECO:0000256" key="2">
    <source>
        <dbReference type="SAM" id="Phobius"/>
    </source>
</evidence>
<dbReference type="PANTHER" id="PTHR37013:SF4">
    <property type="entry name" value="INTEGRAL MEMBRANE PROTEIN"/>
    <property type="match status" value="1"/>
</dbReference>
<feature type="transmembrane region" description="Helical" evidence="2">
    <location>
        <begin position="106"/>
        <end position="124"/>
    </location>
</feature>